<gene>
    <name evidence="1" type="ORF">GCM10017566_05820</name>
</gene>
<accession>A0A8H9IMZ7</accession>
<sequence>MLDPRGCIAAAVRAGAVFHFTDQARRSPHPGGRLVLGSVLGSGLSVSAPRLLTRERRRGVVRFVLSG</sequence>
<proteinExistence type="predicted"/>
<keyword evidence="2" id="KW-1185">Reference proteome</keyword>
<comment type="caution">
    <text evidence="1">The sequence shown here is derived from an EMBL/GenBank/DDBJ whole genome shotgun (WGS) entry which is preliminary data.</text>
</comment>
<dbReference type="AlphaFoldDB" id="A0A8H9IMZ7"/>
<dbReference type="EMBL" id="BNAV01000001">
    <property type="protein sequence ID" value="GHF35716.1"/>
    <property type="molecule type" value="Genomic_DNA"/>
</dbReference>
<dbReference type="RefSeq" id="WP_145934797.1">
    <property type="nucleotide sequence ID" value="NZ_BNAV01000001.1"/>
</dbReference>
<evidence type="ECO:0000313" key="2">
    <source>
        <dbReference type="Proteomes" id="UP000658656"/>
    </source>
</evidence>
<evidence type="ECO:0000313" key="1">
    <source>
        <dbReference type="EMBL" id="GHF35716.1"/>
    </source>
</evidence>
<dbReference type="Proteomes" id="UP000658656">
    <property type="component" value="Unassembled WGS sequence"/>
</dbReference>
<protein>
    <submittedName>
        <fullName evidence="1">Uncharacterized protein</fullName>
    </submittedName>
</protein>
<organism evidence="1 2">
    <name type="scientific">Amycolatopsis bartoniae</name>
    <dbReference type="NCBI Taxonomy" id="941986"/>
    <lineage>
        <taxon>Bacteria</taxon>
        <taxon>Bacillati</taxon>
        <taxon>Actinomycetota</taxon>
        <taxon>Actinomycetes</taxon>
        <taxon>Pseudonocardiales</taxon>
        <taxon>Pseudonocardiaceae</taxon>
        <taxon>Amycolatopsis</taxon>
    </lineage>
</organism>
<name>A0A8H9IMZ7_9PSEU</name>
<reference evidence="1" key="2">
    <citation type="submission" date="2020-09" db="EMBL/GenBank/DDBJ databases">
        <authorList>
            <person name="Sun Q."/>
            <person name="Zhou Y."/>
        </authorList>
    </citation>
    <scope>NUCLEOTIDE SEQUENCE</scope>
    <source>
        <strain evidence="1">CGMCC 4.7679</strain>
    </source>
</reference>
<reference evidence="1" key="1">
    <citation type="journal article" date="2014" name="Int. J. Syst. Evol. Microbiol.">
        <title>Complete genome sequence of Corynebacterium casei LMG S-19264T (=DSM 44701T), isolated from a smear-ripened cheese.</title>
        <authorList>
            <consortium name="US DOE Joint Genome Institute (JGI-PGF)"/>
            <person name="Walter F."/>
            <person name="Albersmeier A."/>
            <person name="Kalinowski J."/>
            <person name="Ruckert C."/>
        </authorList>
    </citation>
    <scope>NUCLEOTIDE SEQUENCE</scope>
    <source>
        <strain evidence="1">CGMCC 4.7679</strain>
    </source>
</reference>